<dbReference type="Proteomes" id="UP000595224">
    <property type="component" value="Chromosome"/>
</dbReference>
<dbReference type="RefSeq" id="WP_177528067.1">
    <property type="nucleotide sequence ID" value="NZ_CBCSHE010000003.1"/>
</dbReference>
<dbReference type="EMBL" id="CP064936">
    <property type="protein sequence ID" value="QPZ99992.1"/>
    <property type="molecule type" value="Genomic_DNA"/>
</dbReference>
<dbReference type="PANTHER" id="PTHR39185">
    <property type="entry name" value="SWARMING MOTILITY PROTEIN SWRD"/>
    <property type="match status" value="1"/>
</dbReference>
<proteinExistence type="predicted"/>
<protein>
    <submittedName>
        <fullName evidence="1">Flagellar FlbD family protein</fullName>
    </submittedName>
</protein>
<keyword evidence="2" id="KW-1185">Reference proteome</keyword>
<reference evidence="1 2" key="1">
    <citation type="submission" date="2020-11" db="EMBL/GenBank/DDBJ databases">
        <title>Treponema Peruensis nv. sp., first commensal Treponema isolated from human feces.</title>
        <authorList>
            <person name="Belkhou C."/>
            <person name="Raes J."/>
        </authorList>
    </citation>
    <scope>NUCLEOTIDE SEQUENCE [LARGE SCALE GENOMIC DNA]</scope>
    <source>
        <strain evidence="1 2">RCC2812</strain>
    </source>
</reference>
<organism evidence="1 2">
    <name type="scientific">Treponema peruense</name>
    <dbReference type="NCBI Taxonomy" id="2787628"/>
    <lineage>
        <taxon>Bacteria</taxon>
        <taxon>Pseudomonadati</taxon>
        <taxon>Spirochaetota</taxon>
        <taxon>Spirochaetia</taxon>
        <taxon>Spirochaetales</taxon>
        <taxon>Treponemataceae</taxon>
        <taxon>Treponema</taxon>
    </lineage>
</organism>
<sequence length="65" mass="7562">MIEVTRLNGKKYWVNPHQIETMECRPDLTLTMLSGKSVVVKETPEEIISRIVEYRKKIGINSQDD</sequence>
<keyword evidence="1" id="KW-0966">Cell projection</keyword>
<keyword evidence="1" id="KW-0282">Flagellum</keyword>
<dbReference type="AlphaFoldDB" id="A0A7T3RBE2"/>
<dbReference type="Pfam" id="PF06289">
    <property type="entry name" value="FlbD"/>
    <property type="match status" value="1"/>
</dbReference>
<dbReference type="KEGG" id="tper:IWA51_06805"/>
<evidence type="ECO:0000313" key="2">
    <source>
        <dbReference type="Proteomes" id="UP000595224"/>
    </source>
</evidence>
<dbReference type="PANTHER" id="PTHR39185:SF1">
    <property type="entry name" value="SWARMING MOTILITY PROTEIN SWRD"/>
    <property type="match status" value="1"/>
</dbReference>
<name>A0A7T3RBE2_9SPIR</name>
<dbReference type="InterPro" id="IPR009384">
    <property type="entry name" value="SwrD-like"/>
</dbReference>
<keyword evidence="1" id="KW-0969">Cilium</keyword>
<evidence type="ECO:0000313" key="1">
    <source>
        <dbReference type="EMBL" id="QPZ99992.1"/>
    </source>
</evidence>
<accession>A0A7T3RBE2</accession>
<gene>
    <name evidence="1" type="ORF">IWA51_06805</name>
</gene>